<evidence type="ECO:0000256" key="1">
    <source>
        <dbReference type="SAM" id="MobiDB-lite"/>
    </source>
</evidence>
<evidence type="ECO:0000313" key="3">
    <source>
        <dbReference type="Proteomes" id="UP000053647"/>
    </source>
</evidence>
<reference evidence="3" key="2">
    <citation type="submission" date="2015-01" db="EMBL/GenBank/DDBJ databases">
        <title>Evolutionary Origins and Diversification of the Mycorrhizal Mutualists.</title>
        <authorList>
            <consortium name="DOE Joint Genome Institute"/>
            <consortium name="Mycorrhizal Genomics Consortium"/>
            <person name="Kohler A."/>
            <person name="Kuo A."/>
            <person name="Nagy L.G."/>
            <person name="Floudas D."/>
            <person name="Copeland A."/>
            <person name="Barry K.W."/>
            <person name="Cichocki N."/>
            <person name="Veneault-Fourrey C."/>
            <person name="LaButti K."/>
            <person name="Lindquist E.A."/>
            <person name="Lipzen A."/>
            <person name="Lundell T."/>
            <person name="Morin E."/>
            <person name="Murat C."/>
            <person name="Riley R."/>
            <person name="Ohm R."/>
            <person name="Sun H."/>
            <person name="Tunlid A."/>
            <person name="Henrissat B."/>
            <person name="Grigoriev I.V."/>
            <person name="Hibbett D.S."/>
            <person name="Martin F."/>
        </authorList>
    </citation>
    <scope>NUCLEOTIDE SEQUENCE [LARGE SCALE GENOMIC DNA]</scope>
    <source>
        <strain evidence="3">ATCC 200175</strain>
    </source>
</reference>
<accession>A0A0C9U264</accession>
<evidence type="ECO:0008006" key="4">
    <source>
        <dbReference type="Google" id="ProtNLM"/>
    </source>
</evidence>
<organism evidence="2 3">
    <name type="scientific">Paxillus involutus ATCC 200175</name>
    <dbReference type="NCBI Taxonomy" id="664439"/>
    <lineage>
        <taxon>Eukaryota</taxon>
        <taxon>Fungi</taxon>
        <taxon>Dikarya</taxon>
        <taxon>Basidiomycota</taxon>
        <taxon>Agaricomycotina</taxon>
        <taxon>Agaricomycetes</taxon>
        <taxon>Agaricomycetidae</taxon>
        <taxon>Boletales</taxon>
        <taxon>Paxilineae</taxon>
        <taxon>Paxillaceae</taxon>
        <taxon>Paxillus</taxon>
    </lineage>
</organism>
<dbReference type="OrthoDB" id="1681765at2759"/>
<feature type="non-terminal residue" evidence="2">
    <location>
        <position position="1"/>
    </location>
</feature>
<reference evidence="2 3" key="1">
    <citation type="submission" date="2014-06" db="EMBL/GenBank/DDBJ databases">
        <authorList>
            <consortium name="DOE Joint Genome Institute"/>
            <person name="Kuo A."/>
            <person name="Kohler A."/>
            <person name="Nagy L.G."/>
            <person name="Floudas D."/>
            <person name="Copeland A."/>
            <person name="Barry K.W."/>
            <person name="Cichocki N."/>
            <person name="Veneault-Fourrey C."/>
            <person name="LaButti K."/>
            <person name="Lindquist E.A."/>
            <person name="Lipzen A."/>
            <person name="Lundell T."/>
            <person name="Morin E."/>
            <person name="Murat C."/>
            <person name="Sun H."/>
            <person name="Tunlid A."/>
            <person name="Henrissat B."/>
            <person name="Grigoriev I.V."/>
            <person name="Hibbett D.S."/>
            <person name="Martin F."/>
            <person name="Nordberg H.P."/>
            <person name="Cantor M.N."/>
            <person name="Hua S.X."/>
        </authorList>
    </citation>
    <scope>NUCLEOTIDE SEQUENCE [LARGE SCALE GENOMIC DNA]</scope>
    <source>
        <strain evidence="2 3">ATCC 200175</strain>
    </source>
</reference>
<keyword evidence="3" id="KW-1185">Reference proteome</keyword>
<dbReference type="EMBL" id="KN819349">
    <property type="protein sequence ID" value="KIJ13662.1"/>
    <property type="molecule type" value="Genomic_DNA"/>
</dbReference>
<feature type="region of interest" description="Disordered" evidence="1">
    <location>
        <begin position="71"/>
        <end position="92"/>
    </location>
</feature>
<dbReference type="Proteomes" id="UP000053647">
    <property type="component" value="Unassembled WGS sequence"/>
</dbReference>
<evidence type="ECO:0000313" key="2">
    <source>
        <dbReference type="EMBL" id="KIJ13662.1"/>
    </source>
</evidence>
<dbReference type="AlphaFoldDB" id="A0A0C9U264"/>
<feature type="compositionally biased region" description="Basic and acidic residues" evidence="1">
    <location>
        <begin position="73"/>
        <end position="92"/>
    </location>
</feature>
<protein>
    <recommendedName>
        <fullName evidence="4">DDE Tnp4 domain-containing protein</fullName>
    </recommendedName>
</protein>
<name>A0A0C9U264_PAXIN</name>
<gene>
    <name evidence="2" type="ORF">PAXINDRAFT_80455</name>
</gene>
<proteinExistence type="predicted"/>
<dbReference type="HOGENOM" id="CLU_040082_4_0_1"/>
<sequence length="118" mass="13758">HPGLHNVIEHIFGILKHQWCILQLAPEYNLDIQAWIPMALCALHNFIQKYDPDLFDEGFLDNLLEIEQDVASEELRDGPADATERQRADSRREHIAEEMWERRAQETTTSIARCCTIM</sequence>